<evidence type="ECO:0000256" key="1">
    <source>
        <dbReference type="ARBA" id="ARBA00022596"/>
    </source>
</evidence>
<protein>
    <recommendedName>
        <fullName evidence="2">Putative nickel insertion protein</fullName>
    </recommendedName>
</protein>
<keyword evidence="2" id="KW-0456">Lyase</keyword>
<keyword evidence="1 2" id="KW-0533">Nickel</keyword>
<keyword evidence="5" id="KW-1185">Reference proteome</keyword>
<evidence type="ECO:0000313" key="4">
    <source>
        <dbReference type="EMBL" id="MDH4574455.1"/>
    </source>
</evidence>
<dbReference type="Gene3D" id="3.30.70.1380">
    <property type="entry name" value="Transcriptional regulatory protein pf0864 domain like"/>
    <property type="match status" value="1"/>
</dbReference>
<name>A0ABT6IBF4_9GAMM</name>
<dbReference type="PANTHER" id="PTHR36566">
    <property type="entry name" value="NICKEL INSERTION PROTEIN-RELATED"/>
    <property type="match status" value="1"/>
</dbReference>
<gene>
    <name evidence="4" type="ORF">CUR86_19895</name>
</gene>
<dbReference type="Proteomes" id="UP001162135">
    <property type="component" value="Unassembled WGS sequence"/>
</dbReference>
<reference evidence="4" key="2">
    <citation type="submission" date="2017-11" db="EMBL/GenBank/DDBJ databases">
        <authorList>
            <person name="Das S.K."/>
        </authorList>
    </citation>
    <scope>NUCLEOTIDE SEQUENCE</scope>
    <source>
        <strain evidence="4">S4-41</strain>
    </source>
</reference>
<comment type="caution">
    <text evidence="4">The sequence shown here is derived from an EMBL/GenBank/DDBJ whole genome shotgun (WGS) entry which is preliminary data.</text>
</comment>
<sequence length="426" mass="46383">MKTLHIDCTFGIAGDMLLAALVDLGADLDQIAVALRRLPIDPFALETRSVDRCGIRSRLLRIALEPEGHDHSHGHDHQDHDHDHDYDHGHGHGHDHEHAPGHRRAGDILAMVADADLPPRVGRRATAIFTAIAEAEGRIHGIDPAEVHLHEVGAMDSIIDILGVCLALEALDIETITATPVPVGYGVVSMAHGRFPIPAPATLELLKGVPLSTFEPDVAGELTTPTGAAFLATLVESFRPAPAGTPVEIGYGAGNRDFPHPNVLRVISLETAAPDQGRETIAVLACQLDDATGEQLGHLMGVLLDARALDVFYTPVTMKKSRPGTLVTVLAPCDEADRLETLMLRHSPTFGVRRHHTTRRILERRIESVEIDGINVRFKIGSLDGEEIRVAPEYEDIARFARERAKTLDEAQRLVLEAWHRQTAAD</sequence>
<comment type="similarity">
    <text evidence="2">Belongs to the LarC family.</text>
</comment>
<proteinExistence type="inferred from homology"/>
<dbReference type="Gene3D" id="3.10.20.300">
    <property type="entry name" value="mk0293 like domain"/>
    <property type="match status" value="1"/>
</dbReference>
<evidence type="ECO:0000256" key="2">
    <source>
        <dbReference type="HAMAP-Rule" id="MF_01074"/>
    </source>
</evidence>
<dbReference type="NCBIfam" id="TIGR00299">
    <property type="entry name" value="nickel pincer cofactor biosynthesis protein LarC"/>
    <property type="match status" value="1"/>
</dbReference>
<evidence type="ECO:0000313" key="5">
    <source>
        <dbReference type="Proteomes" id="UP001162135"/>
    </source>
</evidence>
<dbReference type="InterPro" id="IPR002822">
    <property type="entry name" value="Ni_insertion"/>
</dbReference>
<dbReference type="RefSeq" id="WP_110714957.1">
    <property type="nucleotide sequence ID" value="NZ_PGFS01000001.1"/>
</dbReference>
<reference evidence="4" key="1">
    <citation type="journal article" date="2015" name="Antonie Van Leeuwenhoek">
        <title>Comparative 16S rRNA signatures and multilocus sequence analysis for the genus Salinicola and description of Salinicola acroporae sp. nov., isolated from coral Acropora digitifera.</title>
        <authorList>
            <person name="Lepcha R.T."/>
            <person name="Poddar A."/>
            <person name="Schumann P."/>
            <person name="Das S.K."/>
        </authorList>
    </citation>
    <scope>NUCLEOTIDE SEQUENCE</scope>
    <source>
        <strain evidence="4">S4-41</strain>
    </source>
</reference>
<dbReference type="HAMAP" id="MF_01074">
    <property type="entry name" value="LarC"/>
    <property type="match status" value="1"/>
</dbReference>
<dbReference type="Pfam" id="PF01969">
    <property type="entry name" value="Ni_insertion"/>
    <property type="match status" value="1"/>
</dbReference>
<organism evidence="4 5">
    <name type="scientific">Salinicola acroporae</name>
    <dbReference type="NCBI Taxonomy" id="1541440"/>
    <lineage>
        <taxon>Bacteria</taxon>
        <taxon>Pseudomonadati</taxon>
        <taxon>Pseudomonadota</taxon>
        <taxon>Gammaproteobacteria</taxon>
        <taxon>Oceanospirillales</taxon>
        <taxon>Halomonadaceae</taxon>
        <taxon>Salinicola</taxon>
    </lineage>
</organism>
<evidence type="ECO:0000256" key="3">
    <source>
        <dbReference type="SAM" id="MobiDB-lite"/>
    </source>
</evidence>
<accession>A0ABT6IBF4</accession>
<dbReference type="PANTHER" id="PTHR36566:SF1">
    <property type="entry name" value="PYRIDINIUM-3,5-BISTHIOCARBOXYLIC ACID MONONUCLEOTIDE NICKEL INSERTION PROTEIN"/>
    <property type="match status" value="1"/>
</dbReference>
<dbReference type="EMBL" id="PGFS01000001">
    <property type="protein sequence ID" value="MDH4574455.1"/>
    <property type="molecule type" value="Genomic_DNA"/>
</dbReference>
<feature type="region of interest" description="Disordered" evidence="3">
    <location>
        <begin position="67"/>
        <end position="101"/>
    </location>
</feature>